<accession>A0ABM7W914</accession>
<evidence type="ECO:0000313" key="1">
    <source>
        <dbReference type="EMBL" id="BDD87426.1"/>
    </source>
</evidence>
<keyword evidence="2" id="KW-1185">Reference proteome</keyword>
<protein>
    <submittedName>
        <fullName evidence="1">Uncharacterized protein</fullName>
    </submittedName>
</protein>
<dbReference type="Proteomes" id="UP000830055">
    <property type="component" value="Chromosome"/>
</dbReference>
<evidence type="ECO:0000313" key="2">
    <source>
        <dbReference type="Proteomes" id="UP000830055"/>
    </source>
</evidence>
<name>A0ABM7W914_9BACT</name>
<proteinExistence type="predicted"/>
<sequence length="59" mass="6646">MPTIDIEAVVADQRQPRRCYRPNDSRELAANRGKGVAEDRQAPEIGRPSYSFLNKCGEI</sequence>
<organism evidence="1 2">
    <name type="scientific">Desulfofustis limnaeus</name>
    <dbReference type="NCBI Taxonomy" id="2740163"/>
    <lineage>
        <taxon>Bacteria</taxon>
        <taxon>Pseudomonadati</taxon>
        <taxon>Thermodesulfobacteriota</taxon>
        <taxon>Desulfobulbia</taxon>
        <taxon>Desulfobulbales</taxon>
        <taxon>Desulfocapsaceae</taxon>
        <taxon>Desulfofustis</taxon>
    </lineage>
</organism>
<gene>
    <name evidence="1" type="ORF">DPPLL_17910</name>
</gene>
<reference evidence="1 2" key="1">
    <citation type="submission" date="2022-01" db="EMBL/GenBank/DDBJ databases">
        <title>Desulfofustis limnae sp. nov., a novel mesophilic sulfate-reducing bacterium isolated from marsh soil.</title>
        <authorList>
            <person name="Watanabe M."/>
            <person name="Takahashi A."/>
            <person name="Kojima H."/>
            <person name="Fukui M."/>
        </authorList>
    </citation>
    <scope>NUCLEOTIDE SEQUENCE [LARGE SCALE GENOMIC DNA]</scope>
    <source>
        <strain evidence="1 2">PPLL</strain>
    </source>
</reference>
<dbReference type="EMBL" id="AP025516">
    <property type="protein sequence ID" value="BDD87426.1"/>
    <property type="molecule type" value="Genomic_DNA"/>
</dbReference>